<evidence type="ECO:0000256" key="4">
    <source>
        <dbReference type="ARBA" id="ARBA00022679"/>
    </source>
</evidence>
<organism evidence="8 9">
    <name type="scientific">Gottschalkia purinilytica</name>
    <name type="common">Clostridium purinilyticum</name>
    <dbReference type="NCBI Taxonomy" id="1503"/>
    <lineage>
        <taxon>Bacteria</taxon>
        <taxon>Bacillati</taxon>
        <taxon>Bacillota</taxon>
        <taxon>Tissierellia</taxon>
        <taxon>Tissierellales</taxon>
        <taxon>Gottschalkiaceae</taxon>
        <taxon>Gottschalkia</taxon>
    </lineage>
</organism>
<dbReference type="InterPro" id="IPR004838">
    <property type="entry name" value="NHTrfase_class1_PyrdxlP-BS"/>
</dbReference>
<keyword evidence="3 6" id="KW-0032">Aminotransferase</keyword>
<comment type="cofactor">
    <cofactor evidence="1 6">
        <name>pyridoxal 5'-phosphate</name>
        <dbReference type="ChEBI" id="CHEBI:597326"/>
    </cofactor>
</comment>
<protein>
    <recommendedName>
        <fullName evidence="6">Aminotransferase</fullName>
        <ecNumber evidence="6">2.6.1.-</ecNumber>
    </recommendedName>
</protein>
<evidence type="ECO:0000256" key="1">
    <source>
        <dbReference type="ARBA" id="ARBA00001933"/>
    </source>
</evidence>
<dbReference type="STRING" id="1503.CLPU_5c02530"/>
<dbReference type="PRINTS" id="PR00753">
    <property type="entry name" value="ACCSYNTHASE"/>
</dbReference>
<dbReference type="Gene3D" id="3.40.640.10">
    <property type="entry name" value="Type I PLP-dependent aspartate aminotransferase-like (Major domain)"/>
    <property type="match status" value="1"/>
</dbReference>
<evidence type="ECO:0000313" key="9">
    <source>
        <dbReference type="Proteomes" id="UP000037267"/>
    </source>
</evidence>
<keyword evidence="5" id="KW-0663">Pyridoxal phosphate</keyword>
<evidence type="ECO:0000256" key="6">
    <source>
        <dbReference type="RuleBase" id="RU000481"/>
    </source>
</evidence>
<keyword evidence="9" id="KW-1185">Reference proteome</keyword>
<dbReference type="GO" id="GO:0008483">
    <property type="term" value="F:transaminase activity"/>
    <property type="evidence" value="ECO:0007669"/>
    <property type="project" value="UniProtKB-KW"/>
</dbReference>
<dbReference type="AlphaFoldDB" id="A0A0L0WBT1"/>
<name>A0A0L0WBT1_GOTPU</name>
<dbReference type="GO" id="GO:0006520">
    <property type="term" value="P:amino acid metabolic process"/>
    <property type="evidence" value="ECO:0007669"/>
    <property type="project" value="InterPro"/>
</dbReference>
<keyword evidence="4 6" id="KW-0808">Transferase</keyword>
<dbReference type="PATRIC" id="fig|1503.3.peg.2782"/>
<dbReference type="PANTHER" id="PTHR46383">
    <property type="entry name" value="ASPARTATE AMINOTRANSFERASE"/>
    <property type="match status" value="1"/>
</dbReference>
<dbReference type="CDD" id="cd00609">
    <property type="entry name" value="AAT_like"/>
    <property type="match status" value="1"/>
</dbReference>
<evidence type="ECO:0000256" key="3">
    <source>
        <dbReference type="ARBA" id="ARBA00022576"/>
    </source>
</evidence>
<dbReference type="EMBL" id="LGSS01000005">
    <property type="protein sequence ID" value="KNF08946.1"/>
    <property type="molecule type" value="Genomic_DNA"/>
</dbReference>
<evidence type="ECO:0000259" key="7">
    <source>
        <dbReference type="Pfam" id="PF00155"/>
    </source>
</evidence>
<dbReference type="PROSITE" id="PS00105">
    <property type="entry name" value="AA_TRANSFER_CLASS_1"/>
    <property type="match status" value="1"/>
</dbReference>
<evidence type="ECO:0000256" key="5">
    <source>
        <dbReference type="ARBA" id="ARBA00022898"/>
    </source>
</evidence>
<dbReference type="OrthoDB" id="9802328at2"/>
<dbReference type="GO" id="GO:0030170">
    <property type="term" value="F:pyridoxal phosphate binding"/>
    <property type="evidence" value="ECO:0007669"/>
    <property type="project" value="InterPro"/>
</dbReference>
<dbReference type="SUPFAM" id="SSF53383">
    <property type="entry name" value="PLP-dependent transferases"/>
    <property type="match status" value="1"/>
</dbReference>
<feature type="domain" description="Aminotransferase class I/classII large" evidence="7">
    <location>
        <begin position="31"/>
        <end position="380"/>
    </location>
</feature>
<dbReference type="RefSeq" id="WP_050355020.1">
    <property type="nucleotide sequence ID" value="NZ_LGSS01000005.1"/>
</dbReference>
<dbReference type="Gene3D" id="3.90.1150.10">
    <property type="entry name" value="Aspartate Aminotransferase, domain 1"/>
    <property type="match status" value="1"/>
</dbReference>
<dbReference type="EC" id="2.6.1.-" evidence="6"/>
<dbReference type="Proteomes" id="UP000037267">
    <property type="component" value="Unassembled WGS sequence"/>
</dbReference>
<dbReference type="PANTHER" id="PTHR46383:SF1">
    <property type="entry name" value="ASPARTATE AMINOTRANSFERASE"/>
    <property type="match status" value="1"/>
</dbReference>
<dbReference type="InterPro" id="IPR004839">
    <property type="entry name" value="Aminotransferase_I/II_large"/>
</dbReference>
<dbReference type="InterPro" id="IPR015424">
    <property type="entry name" value="PyrdxlP-dep_Trfase"/>
</dbReference>
<evidence type="ECO:0000313" key="8">
    <source>
        <dbReference type="EMBL" id="KNF08946.1"/>
    </source>
</evidence>
<comment type="caution">
    <text evidence="8">The sequence shown here is derived from an EMBL/GenBank/DDBJ whole genome shotgun (WGS) entry which is preliminary data.</text>
</comment>
<sequence length="397" mass="44691">MKFSNRIMDMQESPIRKLVPIADKAKKRGKKIYHLNIGQPDIETPKEFFEAVRNFDEQVLEYSSSQGIPELIDGFIGYYEKYGIDFKEDDIIVTNGGSEGLLFSLLATCDNGDEVIVPEPFYANYNSFTSAAGVKVVPLITKAETGFHLPNKEEIVSLITDKTKAIIVNNPGNPTGTIYSKKEIRMLSDIAKEYNLFIISDEVYREFIYNDTSFTSFAHIDDIKDRVVIIDSISKRYSACGARVGCIASKNTDLISQVLKLCQSRLCVATIDQVGAAALASVSKEYLDNVVKEYKKRRDIVYNSLNNIEGVVCQKPEGAFYVIAKLPVKNAEDFIIWMLEEFDIDNETLMLSPAQGFYATEGLGLDEVRISYVLKEDSLKKAMNILKEGLKLYKDRN</sequence>
<accession>A0A0L0WBT1</accession>
<dbReference type="Pfam" id="PF00155">
    <property type="entry name" value="Aminotran_1_2"/>
    <property type="match status" value="1"/>
</dbReference>
<dbReference type="NCBIfam" id="NF005744">
    <property type="entry name" value="PRK07568.1"/>
    <property type="match status" value="1"/>
</dbReference>
<reference evidence="9" key="1">
    <citation type="submission" date="2015-07" db="EMBL/GenBank/DDBJ databases">
        <title>Draft genome sequence of the purine-degrading Gottschalkia purinilyticum DSM 1384 (formerly Clostridium purinilyticum).</title>
        <authorList>
            <person name="Poehlein A."/>
            <person name="Schiel-Bengelsdorf B."/>
            <person name="Bengelsdorf F.R."/>
            <person name="Daniel R."/>
            <person name="Duerre P."/>
        </authorList>
    </citation>
    <scope>NUCLEOTIDE SEQUENCE [LARGE SCALE GENOMIC DNA]</scope>
    <source>
        <strain evidence="9">DSM 1384</strain>
    </source>
</reference>
<evidence type="ECO:0000256" key="2">
    <source>
        <dbReference type="ARBA" id="ARBA00007441"/>
    </source>
</evidence>
<proteinExistence type="inferred from homology"/>
<comment type="similarity">
    <text evidence="2 6">Belongs to the class-I pyridoxal-phosphate-dependent aminotransferase family.</text>
</comment>
<gene>
    <name evidence="8" type="primary">aspC</name>
    <name evidence="8" type="ORF">CLPU_5c02530</name>
</gene>
<dbReference type="InterPro" id="IPR015422">
    <property type="entry name" value="PyrdxlP-dep_Trfase_small"/>
</dbReference>
<dbReference type="InterPro" id="IPR015421">
    <property type="entry name" value="PyrdxlP-dep_Trfase_major"/>
</dbReference>
<dbReference type="InterPro" id="IPR050596">
    <property type="entry name" value="AspAT/PAT-like"/>
</dbReference>